<dbReference type="Proteomes" id="UP000030686">
    <property type="component" value="Unassembled WGS sequence"/>
</dbReference>
<organism evidence="2 3">
    <name type="scientific">Penicillium roqueforti (strain FM164)</name>
    <dbReference type="NCBI Taxonomy" id="1365484"/>
    <lineage>
        <taxon>Eukaryota</taxon>
        <taxon>Fungi</taxon>
        <taxon>Dikarya</taxon>
        <taxon>Ascomycota</taxon>
        <taxon>Pezizomycotina</taxon>
        <taxon>Eurotiomycetes</taxon>
        <taxon>Eurotiomycetidae</taxon>
        <taxon>Eurotiales</taxon>
        <taxon>Aspergillaceae</taxon>
        <taxon>Penicillium</taxon>
    </lineage>
</organism>
<evidence type="ECO:0000313" key="3">
    <source>
        <dbReference type="Proteomes" id="UP000030686"/>
    </source>
</evidence>
<accession>W6Q361</accession>
<evidence type="ECO:0000256" key="1">
    <source>
        <dbReference type="SAM" id="Phobius"/>
    </source>
</evidence>
<feature type="transmembrane region" description="Helical" evidence="1">
    <location>
        <begin position="32"/>
        <end position="51"/>
    </location>
</feature>
<dbReference type="AlphaFoldDB" id="W6Q361"/>
<name>W6Q361_PENRF</name>
<keyword evidence="1" id="KW-1133">Transmembrane helix</keyword>
<dbReference type="OrthoDB" id="6500128at2759"/>
<protein>
    <submittedName>
        <fullName evidence="2">Genomic scaffold, ProqFM164S02</fullName>
    </submittedName>
</protein>
<proteinExistence type="predicted"/>
<evidence type="ECO:0000313" key="2">
    <source>
        <dbReference type="EMBL" id="CDM31023.1"/>
    </source>
</evidence>
<dbReference type="EMBL" id="HG792016">
    <property type="protein sequence ID" value="CDM31023.1"/>
    <property type="molecule type" value="Genomic_DNA"/>
</dbReference>
<keyword evidence="1" id="KW-0812">Transmembrane</keyword>
<reference evidence="2" key="1">
    <citation type="journal article" date="2014" name="Nat. Commun.">
        <title>Multiple recent horizontal transfers of a large genomic region in cheese making fungi.</title>
        <authorList>
            <person name="Cheeseman K."/>
            <person name="Ropars J."/>
            <person name="Renault P."/>
            <person name="Dupont J."/>
            <person name="Gouzy J."/>
            <person name="Branca A."/>
            <person name="Abraham A.L."/>
            <person name="Ceppi M."/>
            <person name="Conseiller E."/>
            <person name="Debuchy R."/>
            <person name="Malagnac F."/>
            <person name="Goarin A."/>
            <person name="Silar P."/>
            <person name="Lacoste S."/>
            <person name="Sallet E."/>
            <person name="Bensimon A."/>
            <person name="Giraud T."/>
            <person name="Brygoo Y."/>
        </authorList>
    </citation>
    <scope>NUCLEOTIDE SEQUENCE [LARGE SCALE GENOMIC DNA]</scope>
    <source>
        <strain evidence="2">FM164</strain>
    </source>
</reference>
<dbReference type="STRING" id="1365484.W6Q361"/>
<keyword evidence="1" id="KW-0472">Membrane</keyword>
<sequence length="60" mass="6660">MQCGISADTHFGPRVLPCRRDFDFTLLFEQGILALAPHLLFLTLCIFSGIISTESPGKYT</sequence>
<gene>
    <name evidence="2" type="ORF">PROQFM164_S02g001173</name>
</gene>
<keyword evidence="3" id="KW-1185">Reference proteome</keyword>